<dbReference type="GO" id="GO:0004930">
    <property type="term" value="F:G protein-coupled receptor activity"/>
    <property type="evidence" value="ECO:0007669"/>
    <property type="project" value="UniProtKB-KW"/>
</dbReference>
<dbReference type="GO" id="GO:0005886">
    <property type="term" value="C:plasma membrane"/>
    <property type="evidence" value="ECO:0007669"/>
    <property type="project" value="UniProtKB-SubCell"/>
</dbReference>
<dbReference type="Pfam" id="PF01094">
    <property type="entry name" value="ANF_receptor"/>
    <property type="match status" value="1"/>
</dbReference>
<evidence type="ECO:0000256" key="8">
    <source>
        <dbReference type="ARBA" id="ARBA00023136"/>
    </source>
</evidence>
<evidence type="ECO:0000256" key="7">
    <source>
        <dbReference type="ARBA" id="ARBA00023040"/>
    </source>
</evidence>
<comment type="similarity">
    <text evidence="2">Belongs to the G-protein coupled receptor 3 family.</text>
</comment>
<dbReference type="PRINTS" id="PR00248">
    <property type="entry name" value="GPCRMGR"/>
</dbReference>
<evidence type="ECO:0000256" key="9">
    <source>
        <dbReference type="ARBA" id="ARBA00023170"/>
    </source>
</evidence>
<feature type="transmembrane region" description="Helical" evidence="12">
    <location>
        <begin position="802"/>
        <end position="825"/>
    </location>
</feature>
<proteinExistence type="inferred from homology"/>
<dbReference type="Ensembl" id="ENSNBRT00000001514.1">
    <property type="protein sequence ID" value="ENSNBRP00000001452.1"/>
    <property type="gene ID" value="ENSNBRG00000001140.1"/>
</dbReference>
<dbReference type="Gene3D" id="2.10.50.30">
    <property type="entry name" value="GPCR, family 3, nine cysteines domain"/>
    <property type="match status" value="1"/>
</dbReference>
<dbReference type="FunFam" id="2.10.50.30:FF:000002">
    <property type="entry name" value="Vomeronasal 2 receptor, h1"/>
    <property type="match status" value="1"/>
</dbReference>
<protein>
    <submittedName>
        <fullName evidence="15">Extracellular calcium-sensing receptor-like</fullName>
    </submittedName>
</protein>
<keyword evidence="6 12" id="KW-1133">Transmembrane helix</keyword>
<feature type="transmembrane region" description="Helical" evidence="12">
    <location>
        <begin position="690"/>
        <end position="709"/>
    </location>
</feature>
<evidence type="ECO:0000256" key="2">
    <source>
        <dbReference type="ARBA" id="ARBA00007242"/>
    </source>
</evidence>
<evidence type="ECO:0000256" key="1">
    <source>
        <dbReference type="ARBA" id="ARBA00004651"/>
    </source>
</evidence>
<evidence type="ECO:0000256" key="12">
    <source>
        <dbReference type="SAM" id="Phobius"/>
    </source>
</evidence>
<dbReference type="PROSITE" id="PS00981">
    <property type="entry name" value="G_PROTEIN_RECEP_F3_3"/>
    <property type="match status" value="1"/>
</dbReference>
<feature type="transmembrane region" description="Helical" evidence="12">
    <location>
        <begin position="737"/>
        <end position="758"/>
    </location>
</feature>
<dbReference type="InterPro" id="IPR017978">
    <property type="entry name" value="GPCR_3_C"/>
</dbReference>
<keyword evidence="9" id="KW-0675">Receptor</keyword>
<dbReference type="GeneTree" id="ENSGT01050000244874"/>
<dbReference type="Pfam" id="PF00003">
    <property type="entry name" value="7tm_3"/>
    <property type="match status" value="1"/>
</dbReference>
<evidence type="ECO:0000256" key="13">
    <source>
        <dbReference type="SAM" id="SignalP"/>
    </source>
</evidence>
<dbReference type="Pfam" id="PF07562">
    <property type="entry name" value="NCD3G"/>
    <property type="match status" value="1"/>
</dbReference>
<dbReference type="SUPFAM" id="SSF53822">
    <property type="entry name" value="Periplasmic binding protein-like I"/>
    <property type="match status" value="1"/>
</dbReference>
<accession>A0A3Q4GES4</accession>
<evidence type="ECO:0000256" key="11">
    <source>
        <dbReference type="ARBA" id="ARBA00023224"/>
    </source>
</evidence>
<dbReference type="InterPro" id="IPR011500">
    <property type="entry name" value="GPCR_3_9-Cys_dom"/>
</dbReference>
<dbReference type="PANTHER" id="PTHR24061:SF528">
    <property type="entry name" value="C-FAMILY ODORANT RECEPTOR OLFCD2-RELATED"/>
    <property type="match status" value="1"/>
</dbReference>
<dbReference type="FunFam" id="3.40.50.2300:FF:000016">
    <property type="entry name" value="Taste 1 receptor member 2"/>
    <property type="match status" value="1"/>
</dbReference>
<evidence type="ECO:0000313" key="16">
    <source>
        <dbReference type="Proteomes" id="UP000261580"/>
    </source>
</evidence>
<dbReference type="InterPro" id="IPR001828">
    <property type="entry name" value="ANF_lig-bd_rcpt"/>
</dbReference>
<feature type="transmembrane region" description="Helical" evidence="12">
    <location>
        <begin position="575"/>
        <end position="600"/>
    </location>
</feature>
<evidence type="ECO:0000313" key="15">
    <source>
        <dbReference type="Ensembl" id="ENSNBRP00000001452.1"/>
    </source>
</evidence>
<reference evidence="15" key="2">
    <citation type="submission" date="2025-09" db="UniProtKB">
        <authorList>
            <consortium name="Ensembl"/>
        </authorList>
    </citation>
    <scope>IDENTIFICATION</scope>
</reference>
<feature type="signal peptide" evidence="13">
    <location>
        <begin position="1"/>
        <end position="18"/>
    </location>
</feature>
<feature type="transmembrane region" description="Helical" evidence="12">
    <location>
        <begin position="646"/>
        <end position="670"/>
    </location>
</feature>
<dbReference type="CDD" id="cd15283">
    <property type="entry name" value="7tmC_V2R_pheromone"/>
    <property type="match status" value="1"/>
</dbReference>
<keyword evidence="5 13" id="KW-0732">Signal</keyword>
<dbReference type="InterPro" id="IPR017979">
    <property type="entry name" value="GPCR_3_CS"/>
</dbReference>
<keyword evidence="3" id="KW-1003">Cell membrane</keyword>
<evidence type="ECO:0000256" key="5">
    <source>
        <dbReference type="ARBA" id="ARBA00022729"/>
    </source>
</evidence>
<evidence type="ECO:0000256" key="3">
    <source>
        <dbReference type="ARBA" id="ARBA00022475"/>
    </source>
</evidence>
<feature type="chain" id="PRO_5018727252" evidence="13">
    <location>
        <begin position="19"/>
        <end position="845"/>
    </location>
</feature>
<dbReference type="InterPro" id="IPR004073">
    <property type="entry name" value="GPCR_3_vmron_rcpt_2"/>
</dbReference>
<dbReference type="PANTHER" id="PTHR24061">
    <property type="entry name" value="CALCIUM-SENSING RECEPTOR-RELATED"/>
    <property type="match status" value="1"/>
</dbReference>
<dbReference type="InterPro" id="IPR000337">
    <property type="entry name" value="GPCR_3"/>
</dbReference>
<keyword evidence="7" id="KW-0297">G-protein coupled receptor</keyword>
<feature type="domain" description="G-protein coupled receptors family 3 profile" evidence="14">
    <location>
        <begin position="576"/>
        <end position="840"/>
    </location>
</feature>
<keyword evidence="11" id="KW-0807">Transducer</keyword>
<dbReference type="Gene3D" id="3.40.50.2300">
    <property type="match status" value="2"/>
</dbReference>
<keyword evidence="10" id="KW-0325">Glycoprotein</keyword>
<keyword evidence="8 12" id="KW-0472">Membrane</keyword>
<dbReference type="PRINTS" id="PR01535">
    <property type="entry name" value="VOMERONASL2R"/>
</dbReference>
<reference evidence="15" key="1">
    <citation type="submission" date="2025-08" db="UniProtKB">
        <authorList>
            <consortium name="Ensembl"/>
        </authorList>
    </citation>
    <scope>IDENTIFICATION</scope>
</reference>
<keyword evidence="4 12" id="KW-0812">Transmembrane</keyword>
<dbReference type="PROSITE" id="PS50259">
    <property type="entry name" value="G_PROTEIN_RECEP_F3_4"/>
    <property type="match status" value="1"/>
</dbReference>
<dbReference type="InterPro" id="IPR000068">
    <property type="entry name" value="GPCR_3_Ca_sens_rcpt-rel"/>
</dbReference>
<dbReference type="STRING" id="32507.ENSNBRP00000001452"/>
<dbReference type="OMA" id="QYYKDRI"/>
<dbReference type="InterPro" id="IPR028082">
    <property type="entry name" value="Peripla_BP_I"/>
</dbReference>
<name>A0A3Q4GES4_NEOBR</name>
<dbReference type="AlphaFoldDB" id="A0A3Q4GES4"/>
<keyword evidence="16" id="KW-1185">Reference proteome</keyword>
<organism evidence="15 16">
    <name type="scientific">Neolamprologus brichardi</name>
    <name type="common">Fairy cichlid</name>
    <name type="synonym">Lamprologus brichardi</name>
    <dbReference type="NCBI Taxonomy" id="32507"/>
    <lineage>
        <taxon>Eukaryota</taxon>
        <taxon>Metazoa</taxon>
        <taxon>Chordata</taxon>
        <taxon>Craniata</taxon>
        <taxon>Vertebrata</taxon>
        <taxon>Euteleostomi</taxon>
        <taxon>Actinopterygii</taxon>
        <taxon>Neopterygii</taxon>
        <taxon>Teleostei</taxon>
        <taxon>Neoteleostei</taxon>
        <taxon>Acanthomorphata</taxon>
        <taxon>Ovalentaria</taxon>
        <taxon>Cichlomorphae</taxon>
        <taxon>Cichliformes</taxon>
        <taxon>Cichlidae</taxon>
        <taxon>African cichlids</taxon>
        <taxon>Pseudocrenilabrinae</taxon>
        <taxon>Lamprologini</taxon>
        <taxon>Neolamprologus</taxon>
    </lineage>
</organism>
<sequence length="845" mass="94490">MMSMITLILFTLLARIKSDNHTCRLIGQTGFMEFSKEGDLILGGVFSMSSTRTLIDNNYQALPYTYCTKELKFARTMIFTVEEINRDAILLPGVSLSYRVYNGCGSENLIRAAVEAISGENSKSCSDQVQALVGHSSSGVSGDMNLILSSLSVPQVSHLSTCACLSDRRLYPTFFRTVPSDRYQISGLAQLMKYFDWRWVGVIYSIGMYSEDGTADFVKEAKKEGICIEYSLPYSQISKNLFSVILDTLLESSSNVVLLFMSLSYAKSFLSEIETYKITGKQWIGTESWIMQSDLASADRKHILHGAMGFALPQASIPGLGEFLLGLKPSDEPQSALIKAFWEEFFDCSYSPSNTSTMCTGAEDLRTVSNDYTDVAYFREENNVYKAVYSVAYALHALLQCQNGSNPTTGKLCVNKNEVQPKLVLEHIKYVNFTTKNGVRVLFDEYGQSVALYDLVNWQMKEDGSAEISIIGQYDASFPKEERFILKEDVIIVWGGNSSEVPRSVCREPCPPGTRKAINKNKPVCCFDCFKCPEGTISNQTNSPDCLLCPPEFWPNENRDKCLPKPTEYLSYKEIMGALLTAFSCIGVFLALMISVIFLTHKETPIVRANNSELSFLLLFSLKLCFLCSLTFIGRPSEWSCMLRHTAFGITFVLCISCVLGKTLVVLMAFRATLPSSNVMKWFGPMQQRLTVLIFTLIQVMICILWLTINPPFPNINIDYYKEKIILECALGSAVGFWAVLGYIGLLAILCFILAFLARTLPDSFNEAKLITFSMLIFCAVWITFIPAYVSSPGKFTVAVEIFAILASSFGLLVCIFVPKCYIIIFRPEQNSKKHLMGKIPPRTI</sequence>
<dbReference type="InterPro" id="IPR038550">
    <property type="entry name" value="GPCR_3_9-Cys_sf"/>
</dbReference>
<evidence type="ECO:0000256" key="4">
    <source>
        <dbReference type="ARBA" id="ARBA00022692"/>
    </source>
</evidence>
<evidence type="ECO:0000256" key="6">
    <source>
        <dbReference type="ARBA" id="ARBA00022989"/>
    </source>
</evidence>
<dbReference type="Proteomes" id="UP000261580">
    <property type="component" value="Unassembled WGS sequence"/>
</dbReference>
<evidence type="ECO:0000259" key="14">
    <source>
        <dbReference type="PROSITE" id="PS50259"/>
    </source>
</evidence>
<feature type="transmembrane region" description="Helical" evidence="12">
    <location>
        <begin position="770"/>
        <end position="790"/>
    </location>
</feature>
<evidence type="ECO:0000256" key="10">
    <source>
        <dbReference type="ARBA" id="ARBA00023180"/>
    </source>
</evidence>
<comment type="subcellular location">
    <subcellularLocation>
        <location evidence="1">Cell membrane</location>
        <topology evidence="1">Multi-pass membrane protein</topology>
    </subcellularLocation>
</comment>
<feature type="transmembrane region" description="Helical" evidence="12">
    <location>
        <begin position="612"/>
        <end position="634"/>
    </location>
</feature>